<sequence>VITVTMSSFVLSSISEVVDEMQQGLYPDRYYGWKDMVINSSGVLLGVF</sequence>
<accession>A0A382B5E0</accession>
<evidence type="ECO:0008006" key="2">
    <source>
        <dbReference type="Google" id="ProtNLM"/>
    </source>
</evidence>
<organism evidence="1">
    <name type="scientific">marine metagenome</name>
    <dbReference type="NCBI Taxonomy" id="408172"/>
    <lineage>
        <taxon>unclassified sequences</taxon>
        <taxon>metagenomes</taxon>
        <taxon>ecological metagenomes</taxon>
    </lineage>
</organism>
<reference evidence="1" key="1">
    <citation type="submission" date="2018-05" db="EMBL/GenBank/DDBJ databases">
        <authorList>
            <person name="Lanie J.A."/>
            <person name="Ng W.-L."/>
            <person name="Kazmierczak K.M."/>
            <person name="Andrzejewski T.M."/>
            <person name="Davidsen T.M."/>
            <person name="Wayne K.J."/>
            <person name="Tettelin H."/>
            <person name="Glass J.I."/>
            <person name="Rusch D."/>
            <person name="Podicherti R."/>
            <person name="Tsui H.-C.T."/>
            <person name="Winkler M.E."/>
        </authorList>
    </citation>
    <scope>NUCLEOTIDE SEQUENCE</scope>
</reference>
<dbReference type="EMBL" id="UINC01028276">
    <property type="protein sequence ID" value="SVB08975.1"/>
    <property type="molecule type" value="Genomic_DNA"/>
</dbReference>
<gene>
    <name evidence="1" type="ORF">METZ01_LOCUS161829</name>
</gene>
<dbReference type="AlphaFoldDB" id="A0A382B5E0"/>
<feature type="non-terminal residue" evidence="1">
    <location>
        <position position="1"/>
    </location>
</feature>
<name>A0A382B5E0_9ZZZZ</name>
<protein>
    <recommendedName>
        <fullName evidence="2">VanZ-like domain-containing protein</fullName>
    </recommendedName>
</protein>
<evidence type="ECO:0000313" key="1">
    <source>
        <dbReference type="EMBL" id="SVB08975.1"/>
    </source>
</evidence>
<proteinExistence type="predicted"/>